<accession>A0ABS7NTF0</accession>
<feature type="compositionally biased region" description="Basic and acidic residues" evidence="1">
    <location>
        <begin position="123"/>
        <end position="133"/>
    </location>
</feature>
<name>A0ABS7NTF0_9NOCA</name>
<organism evidence="2 3">
    <name type="scientific">Rhodococcoides kroppenstedtii</name>
    <dbReference type="NCBI Taxonomy" id="293050"/>
    <lineage>
        <taxon>Bacteria</taxon>
        <taxon>Bacillati</taxon>
        <taxon>Actinomycetota</taxon>
        <taxon>Actinomycetes</taxon>
        <taxon>Mycobacteriales</taxon>
        <taxon>Nocardiaceae</taxon>
        <taxon>Rhodococcoides</taxon>
    </lineage>
</organism>
<reference evidence="2 3" key="1">
    <citation type="submission" date="2020-06" db="EMBL/GenBank/DDBJ databases">
        <title>Taxonomy, biology and ecology of Rhodococcus bacteria occurring in California pistachio and other woody hosts as revealed by genome sequence analyses.</title>
        <authorList>
            <person name="Gai Y."/>
            <person name="Riely B."/>
        </authorList>
    </citation>
    <scope>NUCLEOTIDE SEQUENCE [LARGE SCALE GENOMIC DNA]</scope>
    <source>
        <strain evidence="2 3">BP-284</strain>
    </source>
</reference>
<evidence type="ECO:0000313" key="2">
    <source>
        <dbReference type="EMBL" id="MBY6321276.1"/>
    </source>
</evidence>
<dbReference type="EMBL" id="JABUKG010000009">
    <property type="protein sequence ID" value="MBY6321276.1"/>
    <property type="molecule type" value="Genomic_DNA"/>
</dbReference>
<keyword evidence="3" id="KW-1185">Reference proteome</keyword>
<gene>
    <name evidence="2" type="ORF">HQ605_10605</name>
</gene>
<sequence>MSAITTLDKDTVLARARAAIDTRTRYVESLFDAAAAASAAHTAAEAARSAAADADTALAKAYKDAVDAGWTPAELKSAGLPAPTPPRKPSRRTSGRRTRPATDTPAADTTANDGTGSTGASDARTDGGAEVHQ</sequence>
<feature type="compositionally biased region" description="Basic residues" evidence="1">
    <location>
        <begin position="88"/>
        <end position="99"/>
    </location>
</feature>
<feature type="region of interest" description="Disordered" evidence="1">
    <location>
        <begin position="73"/>
        <end position="133"/>
    </location>
</feature>
<evidence type="ECO:0000256" key="1">
    <source>
        <dbReference type="SAM" id="MobiDB-lite"/>
    </source>
</evidence>
<dbReference type="Proteomes" id="UP001520140">
    <property type="component" value="Unassembled WGS sequence"/>
</dbReference>
<comment type="caution">
    <text evidence="2">The sequence shown here is derived from an EMBL/GenBank/DDBJ whole genome shotgun (WGS) entry which is preliminary data.</text>
</comment>
<dbReference type="RefSeq" id="WP_068103819.1">
    <property type="nucleotide sequence ID" value="NZ_JABUKE010000008.1"/>
</dbReference>
<protein>
    <submittedName>
        <fullName evidence="2">Uncharacterized protein</fullName>
    </submittedName>
</protein>
<proteinExistence type="predicted"/>
<feature type="compositionally biased region" description="Low complexity" evidence="1">
    <location>
        <begin position="101"/>
        <end position="121"/>
    </location>
</feature>
<evidence type="ECO:0000313" key="3">
    <source>
        <dbReference type="Proteomes" id="UP001520140"/>
    </source>
</evidence>